<dbReference type="PANTHER" id="PTHR21427">
    <property type="entry name" value="UBIQUINONE BIOSYNTHESIS PROTEIN COQ9, MITOCHONDRIAL"/>
    <property type="match status" value="1"/>
</dbReference>
<dbReference type="PANTHER" id="PTHR21427:SF19">
    <property type="entry name" value="UBIQUINONE BIOSYNTHESIS PROTEIN COQ9, MITOCHONDRIAL"/>
    <property type="match status" value="1"/>
</dbReference>
<evidence type="ECO:0000313" key="11">
    <source>
        <dbReference type="Proteomes" id="UP000013776"/>
    </source>
</evidence>
<evidence type="ECO:0000256" key="8">
    <source>
        <dbReference type="RuleBase" id="RU366063"/>
    </source>
</evidence>
<evidence type="ECO:0000256" key="4">
    <source>
        <dbReference type="ARBA" id="ARBA00022688"/>
    </source>
</evidence>
<comment type="caution">
    <text evidence="10">The sequence shown here is derived from an EMBL/GenBank/DDBJ whole genome shotgun (WGS) entry which is preliminary data.</text>
</comment>
<evidence type="ECO:0000256" key="5">
    <source>
        <dbReference type="ARBA" id="ARBA00022946"/>
    </source>
</evidence>
<evidence type="ECO:0000313" key="10">
    <source>
        <dbReference type="EMBL" id="CCG81831.1"/>
    </source>
</evidence>
<protein>
    <recommendedName>
        <fullName evidence="8">Ubiquinone biosynthesis protein</fullName>
    </recommendedName>
</protein>
<dbReference type="NCBIfam" id="TIGR02396">
    <property type="entry name" value="diverge_rpsU"/>
    <property type="match status" value="1"/>
</dbReference>
<dbReference type="Pfam" id="PF08511">
    <property type="entry name" value="COQ9"/>
    <property type="match status" value="1"/>
</dbReference>
<keyword evidence="7 8" id="KW-0496">Mitochondrion</keyword>
<dbReference type="AlphaFoldDB" id="R4XBS7"/>
<dbReference type="STRING" id="1097556.R4XBS7"/>
<dbReference type="GO" id="GO:0005743">
    <property type="term" value="C:mitochondrial inner membrane"/>
    <property type="evidence" value="ECO:0007669"/>
    <property type="project" value="TreeGrafter"/>
</dbReference>
<keyword evidence="6 8" id="KW-0446">Lipid-binding</keyword>
<evidence type="ECO:0000256" key="1">
    <source>
        <dbReference type="ARBA" id="ARBA00004173"/>
    </source>
</evidence>
<comment type="function">
    <text evidence="8">Membrane-associated protein that warps the membrane surface to access and bind aromatic isoprenes with high specificity, including ubiquinone (CoQ) isoprene intermediates and presents them directly to Coq7, therefore facilitating the Coq7-mediated hydroxylase step. Participates in the biosynthesis of coenzyme Q, also named ubiquinone, an essential lipid-soluble electron transporter for aerobic cellular respiration.</text>
</comment>
<sequence>MHHVPEQGFTIAAIERGATDSGHLEITRNLFTRGSFDLIRFHLYRERMNLHNYKSELEAEKGVGKKIRHLCYQRLRANQPYIDHWQDALAVMSMPANVPASLQELHDLSDEMWHLVDDQSADMAWYTKRMSLSTVYASTDMFMTQDKSENFQNTWEFLDRRLNEVHTIGSSIGEITQFVGFQLWQAGNILASKGIKL</sequence>
<keyword evidence="11" id="KW-1185">Reference proteome</keyword>
<evidence type="ECO:0000256" key="2">
    <source>
        <dbReference type="ARBA" id="ARBA00004749"/>
    </source>
</evidence>
<comment type="subcellular location">
    <subcellularLocation>
        <location evidence="1 8">Mitochondrion</location>
    </subcellularLocation>
</comment>
<evidence type="ECO:0000256" key="7">
    <source>
        <dbReference type="ARBA" id="ARBA00023128"/>
    </source>
</evidence>
<dbReference type="InterPro" id="IPR012762">
    <property type="entry name" value="Ubiq_biosynth_COQ9"/>
</dbReference>
<feature type="domain" description="COQ9 C-terminal" evidence="9">
    <location>
        <begin position="98"/>
        <end position="168"/>
    </location>
</feature>
<dbReference type="OrthoDB" id="619536at2759"/>
<dbReference type="Proteomes" id="UP000013776">
    <property type="component" value="Unassembled WGS sequence"/>
</dbReference>
<dbReference type="EMBL" id="CAHR02000060">
    <property type="protein sequence ID" value="CCG81831.1"/>
    <property type="molecule type" value="Genomic_DNA"/>
</dbReference>
<dbReference type="FunFam" id="1.10.357.10:FF:000004">
    <property type="entry name" value="Ubiquinone biosynthesis protein COQ9, mitochondrial"/>
    <property type="match status" value="1"/>
</dbReference>
<dbReference type="InterPro" id="IPR013718">
    <property type="entry name" value="COQ9_C"/>
</dbReference>
<evidence type="ECO:0000259" key="9">
    <source>
        <dbReference type="Pfam" id="PF08511"/>
    </source>
</evidence>
<comment type="similarity">
    <text evidence="3 8">Belongs to the COQ9 family.</text>
</comment>
<keyword evidence="4 8" id="KW-0831">Ubiquinone biosynthesis</keyword>
<comment type="pathway">
    <text evidence="2 8">Cofactor biosynthesis; ubiquinone biosynthesis.</text>
</comment>
<keyword evidence="5" id="KW-0809">Transit peptide</keyword>
<dbReference type="Gene3D" id="1.10.357.10">
    <property type="entry name" value="Tetracycline Repressor, domain 2"/>
    <property type="match status" value="1"/>
</dbReference>
<dbReference type="eggNOG" id="KOG2969">
    <property type="taxonomic scope" value="Eukaryota"/>
</dbReference>
<dbReference type="VEuPathDB" id="FungiDB:TAPDE_001698"/>
<evidence type="ECO:0000256" key="6">
    <source>
        <dbReference type="ARBA" id="ARBA00023121"/>
    </source>
</evidence>
<organism evidence="10 11">
    <name type="scientific">Taphrina deformans (strain PYCC 5710 / ATCC 11124 / CBS 356.35 / IMI 108563 / JCM 9778 / NBRC 8474)</name>
    <name type="common">Peach leaf curl fungus</name>
    <name type="synonym">Lalaria deformans</name>
    <dbReference type="NCBI Taxonomy" id="1097556"/>
    <lineage>
        <taxon>Eukaryota</taxon>
        <taxon>Fungi</taxon>
        <taxon>Dikarya</taxon>
        <taxon>Ascomycota</taxon>
        <taxon>Taphrinomycotina</taxon>
        <taxon>Taphrinomycetes</taxon>
        <taxon>Taphrinales</taxon>
        <taxon>Taphrinaceae</taxon>
        <taxon>Taphrina</taxon>
    </lineage>
</organism>
<reference evidence="10 11" key="1">
    <citation type="journal article" date="2013" name="MBio">
        <title>Genome sequencing of the plant pathogen Taphrina deformans, the causal agent of peach leaf curl.</title>
        <authorList>
            <person name="Cisse O.H."/>
            <person name="Almeida J.M.G.C.F."/>
            <person name="Fonseca A."/>
            <person name="Kumar A.A."/>
            <person name="Salojaervi J."/>
            <person name="Overmyer K."/>
            <person name="Hauser P.M."/>
            <person name="Pagni M."/>
        </authorList>
    </citation>
    <scope>NUCLEOTIDE SEQUENCE [LARGE SCALE GENOMIC DNA]</scope>
    <source>
        <strain evidence="11">PYCC 5710 / ATCC 11124 / CBS 356.35 / IMI 108563 / JCM 9778 / NBRC 8474</strain>
    </source>
</reference>
<dbReference type="UniPathway" id="UPA00232"/>
<evidence type="ECO:0000256" key="3">
    <source>
        <dbReference type="ARBA" id="ARBA00010766"/>
    </source>
</evidence>
<name>R4XBS7_TAPDE</name>
<accession>R4XBS7</accession>
<dbReference type="GO" id="GO:0008289">
    <property type="term" value="F:lipid binding"/>
    <property type="evidence" value="ECO:0007669"/>
    <property type="project" value="UniProtKB-UniRule"/>
</dbReference>
<proteinExistence type="inferred from homology"/>
<dbReference type="GO" id="GO:0006744">
    <property type="term" value="P:ubiquinone biosynthetic process"/>
    <property type="evidence" value="ECO:0007669"/>
    <property type="project" value="UniProtKB-UniRule"/>
</dbReference>
<gene>
    <name evidence="10" type="ORF">TAPDE_001698</name>
</gene>